<keyword evidence="3" id="KW-1185">Reference proteome</keyword>
<comment type="caution">
    <text evidence="2">The sequence shown here is derived from an EMBL/GenBank/DDBJ whole genome shotgun (WGS) entry which is preliminary data.</text>
</comment>
<dbReference type="RefSeq" id="WP_258569192.1">
    <property type="nucleotide sequence ID" value="NZ_JAKUDN010000002.1"/>
</dbReference>
<dbReference type="PIRSF" id="PIRSF003113">
    <property type="entry name" value="BolA"/>
    <property type="match status" value="1"/>
</dbReference>
<name>A0ABT1L4I9_9GAMM</name>
<dbReference type="InterPro" id="IPR036065">
    <property type="entry name" value="BolA-like_sf"/>
</dbReference>
<dbReference type="Pfam" id="PF01722">
    <property type="entry name" value="BolA"/>
    <property type="match status" value="1"/>
</dbReference>
<dbReference type="EMBL" id="JAKUDN010000002">
    <property type="protein sequence ID" value="MCP8352082.1"/>
    <property type="molecule type" value="Genomic_DNA"/>
</dbReference>
<accession>A0ABT1L4I9</accession>
<dbReference type="SUPFAM" id="SSF82657">
    <property type="entry name" value="BolA-like"/>
    <property type="match status" value="1"/>
</dbReference>
<dbReference type="Proteomes" id="UP001320768">
    <property type="component" value="Unassembled WGS sequence"/>
</dbReference>
<evidence type="ECO:0000256" key="1">
    <source>
        <dbReference type="RuleBase" id="RU003860"/>
    </source>
</evidence>
<dbReference type="Gene3D" id="3.30.300.90">
    <property type="entry name" value="BolA-like"/>
    <property type="match status" value="1"/>
</dbReference>
<reference evidence="2 3" key="1">
    <citation type="journal article" date="2022" name="Nat. Microbiol.">
        <title>The microbiome of a bacterivorous marine choanoflagellate contains a resource-demanding obligate bacterial associate.</title>
        <authorList>
            <person name="Needham D.M."/>
            <person name="Poirier C."/>
            <person name="Bachy C."/>
            <person name="George E.E."/>
            <person name="Wilken S."/>
            <person name="Yung C.C.M."/>
            <person name="Limardo A.J."/>
            <person name="Morando M."/>
            <person name="Sudek L."/>
            <person name="Malmstrom R.R."/>
            <person name="Keeling P.J."/>
            <person name="Santoro A.E."/>
            <person name="Worden A.Z."/>
        </authorList>
    </citation>
    <scope>NUCLEOTIDE SEQUENCE [LARGE SCALE GENOMIC DNA]</scope>
    <source>
        <strain evidence="2 3">Comchoano-2</strain>
    </source>
</reference>
<dbReference type="InterPro" id="IPR002634">
    <property type="entry name" value="BolA"/>
</dbReference>
<evidence type="ECO:0000313" key="2">
    <source>
        <dbReference type="EMBL" id="MCP8352082.1"/>
    </source>
</evidence>
<evidence type="ECO:0000313" key="3">
    <source>
        <dbReference type="Proteomes" id="UP001320768"/>
    </source>
</evidence>
<protein>
    <submittedName>
        <fullName evidence="2">BolA/IbaG family iron-sulfur metabolism protein</fullName>
    </submittedName>
</protein>
<gene>
    <name evidence="2" type="ORF">MKS91_02120</name>
</gene>
<organism evidence="2 3">
    <name type="scientific">Candidatus Synchoanobacter obligatus</name>
    <dbReference type="NCBI Taxonomy" id="2919597"/>
    <lineage>
        <taxon>Bacteria</taxon>
        <taxon>Pseudomonadati</taxon>
        <taxon>Pseudomonadota</taxon>
        <taxon>Gammaproteobacteria</taxon>
        <taxon>Candidatus Comchoanobacterales</taxon>
        <taxon>Candidatus Comchoanobacteraceae</taxon>
        <taxon>Candidatus Synchoanobacter</taxon>
    </lineage>
</organism>
<comment type="similarity">
    <text evidence="1">Belongs to the BolA/IbaG family.</text>
</comment>
<proteinExistence type="inferred from homology"/>
<sequence length="73" mass="8163">MNEIIELLKREIPDSEILFDGGGSRVSIAVTSPFFSGMSRLQRQRYVKKLLEPWIDSGSLHAVTLKVSSGEEI</sequence>